<sequence length="305" mass="35953">MARKLKYFFFQEFVGNPVLFSDGTTRFDIGQRNPQTCWFLAMLANLSEDQEFFRRVLTDDSYYTSPDRYDGIFHCKLWKFGQWRDVYTDDYLPVGIDRNKRLYIWTSHSATDNNEMWVSLMEKAFARFHGSYDEVYGGQPGDAYLALTGGVSERIVFEDHRIEPIKLFHRIRNALRTGALVSCGVWVRHAVLKLYFRNTGRLISMISTMFQVETRHGDRVCLLRVRNPWGRVEWRGDWSDTSRKWDDLIDGARIPDHAEDGEFWISIGDFLRYFFQLTICSITPDVDVDGRRDDLSEYISYEKVL</sequence>
<dbReference type="GO" id="GO:0005737">
    <property type="term" value="C:cytoplasm"/>
    <property type="evidence" value="ECO:0007669"/>
    <property type="project" value="TreeGrafter"/>
</dbReference>
<dbReference type="Proteomes" id="UP000030746">
    <property type="component" value="Unassembled WGS sequence"/>
</dbReference>
<dbReference type="SUPFAM" id="SSF54001">
    <property type="entry name" value="Cysteine proteinases"/>
    <property type="match status" value="1"/>
</dbReference>
<dbReference type="STRING" id="225164.V4AN77"/>
<dbReference type="RefSeq" id="XP_009044169.1">
    <property type="nucleotide sequence ID" value="XM_009045921.1"/>
</dbReference>
<dbReference type="InterPro" id="IPR001300">
    <property type="entry name" value="Peptidase_C2_calpain_cat"/>
</dbReference>
<comment type="similarity">
    <text evidence="1">Belongs to the peptidase C2 family.</text>
</comment>
<feature type="active site" evidence="5">
    <location>
        <position position="227"/>
    </location>
</feature>
<evidence type="ECO:0000256" key="6">
    <source>
        <dbReference type="PROSITE-ProRule" id="PRU00239"/>
    </source>
</evidence>
<evidence type="ECO:0000256" key="5">
    <source>
        <dbReference type="PIRSR" id="PIRSR622684-1"/>
    </source>
</evidence>
<dbReference type="GeneID" id="20229636"/>
<dbReference type="SMART" id="SM00230">
    <property type="entry name" value="CysPc"/>
    <property type="match status" value="1"/>
</dbReference>
<dbReference type="PANTHER" id="PTHR10183">
    <property type="entry name" value="CALPAIN"/>
    <property type="match status" value="1"/>
</dbReference>
<dbReference type="OMA" id="NCHIRAP"/>
<evidence type="ECO:0000259" key="7">
    <source>
        <dbReference type="PROSITE" id="PS50203"/>
    </source>
</evidence>
<keyword evidence="2" id="KW-0645">Protease</keyword>
<dbReference type="OrthoDB" id="424753at2759"/>
<dbReference type="GO" id="GO:0006508">
    <property type="term" value="P:proteolysis"/>
    <property type="evidence" value="ECO:0007669"/>
    <property type="project" value="UniProtKB-KW"/>
</dbReference>
<evidence type="ECO:0000256" key="2">
    <source>
        <dbReference type="ARBA" id="ARBA00022670"/>
    </source>
</evidence>
<dbReference type="EMBL" id="KB199650">
    <property type="protein sequence ID" value="ESP05624.1"/>
    <property type="molecule type" value="Genomic_DNA"/>
</dbReference>
<reference evidence="8 9" key="1">
    <citation type="journal article" date="2013" name="Nature">
        <title>Insights into bilaterian evolution from three spiralian genomes.</title>
        <authorList>
            <person name="Simakov O."/>
            <person name="Marletaz F."/>
            <person name="Cho S.J."/>
            <person name="Edsinger-Gonzales E."/>
            <person name="Havlak P."/>
            <person name="Hellsten U."/>
            <person name="Kuo D.H."/>
            <person name="Larsson T."/>
            <person name="Lv J."/>
            <person name="Arendt D."/>
            <person name="Savage R."/>
            <person name="Osoegawa K."/>
            <person name="de Jong P."/>
            <person name="Grimwood J."/>
            <person name="Chapman J.A."/>
            <person name="Shapiro H."/>
            <person name="Aerts A."/>
            <person name="Otillar R.P."/>
            <person name="Terry A.Y."/>
            <person name="Boore J.L."/>
            <person name="Grigoriev I.V."/>
            <person name="Lindberg D.R."/>
            <person name="Seaver E.C."/>
            <person name="Weisblat D.A."/>
            <person name="Putnam N.H."/>
            <person name="Rokhsar D.S."/>
        </authorList>
    </citation>
    <scope>NUCLEOTIDE SEQUENCE [LARGE SCALE GENOMIC DNA]</scope>
</reference>
<feature type="domain" description="Calpain catalytic" evidence="7">
    <location>
        <begin position="1"/>
        <end position="283"/>
    </location>
</feature>
<evidence type="ECO:0000256" key="1">
    <source>
        <dbReference type="ARBA" id="ARBA00007623"/>
    </source>
</evidence>
<dbReference type="Pfam" id="PF00648">
    <property type="entry name" value="Peptidase_C2"/>
    <property type="match status" value="1"/>
</dbReference>
<feature type="active site" evidence="5">
    <location>
        <position position="37"/>
    </location>
</feature>
<gene>
    <name evidence="8" type="ORF">LOTGIDRAFT_102635</name>
</gene>
<dbReference type="HOGENOM" id="CLU_010982_3_1_1"/>
<evidence type="ECO:0000256" key="3">
    <source>
        <dbReference type="ARBA" id="ARBA00022801"/>
    </source>
</evidence>
<dbReference type="InterPro" id="IPR038765">
    <property type="entry name" value="Papain-like_cys_pep_sf"/>
</dbReference>
<dbReference type="KEGG" id="lgi:LOTGIDRAFT_102635"/>
<evidence type="ECO:0000313" key="9">
    <source>
        <dbReference type="Proteomes" id="UP000030746"/>
    </source>
</evidence>
<evidence type="ECO:0000313" key="8">
    <source>
        <dbReference type="EMBL" id="ESP05624.1"/>
    </source>
</evidence>
<dbReference type="PANTHER" id="PTHR10183:SF379">
    <property type="entry name" value="CALPAIN-5"/>
    <property type="match status" value="1"/>
</dbReference>
<keyword evidence="4" id="KW-0788">Thiol protease</keyword>
<organism evidence="8 9">
    <name type="scientific">Lottia gigantea</name>
    <name type="common">Giant owl limpet</name>
    <dbReference type="NCBI Taxonomy" id="225164"/>
    <lineage>
        <taxon>Eukaryota</taxon>
        <taxon>Metazoa</taxon>
        <taxon>Spiralia</taxon>
        <taxon>Lophotrochozoa</taxon>
        <taxon>Mollusca</taxon>
        <taxon>Gastropoda</taxon>
        <taxon>Patellogastropoda</taxon>
        <taxon>Lottioidea</taxon>
        <taxon>Lottiidae</taxon>
        <taxon>Lottia</taxon>
    </lineage>
</organism>
<dbReference type="InterPro" id="IPR022684">
    <property type="entry name" value="Calpain_cysteine_protease"/>
</dbReference>
<comment type="caution">
    <text evidence="6">Lacks conserved residue(s) required for the propagation of feature annotation.</text>
</comment>
<dbReference type="AlphaFoldDB" id="V4AN77"/>
<proteinExistence type="inferred from homology"/>
<keyword evidence="9" id="KW-1185">Reference proteome</keyword>
<dbReference type="GO" id="GO:0004198">
    <property type="term" value="F:calcium-dependent cysteine-type endopeptidase activity"/>
    <property type="evidence" value="ECO:0007669"/>
    <property type="project" value="InterPro"/>
</dbReference>
<name>V4AN77_LOTGI</name>
<dbReference type="PROSITE" id="PS50203">
    <property type="entry name" value="CALPAIN_CAT"/>
    <property type="match status" value="1"/>
</dbReference>
<dbReference type="CTD" id="20229636"/>
<keyword evidence="3" id="KW-0378">Hydrolase</keyword>
<dbReference type="PRINTS" id="PR00704">
    <property type="entry name" value="CALPAIN"/>
</dbReference>
<dbReference type="Gene3D" id="3.90.70.10">
    <property type="entry name" value="Cysteine proteinases"/>
    <property type="match status" value="1"/>
</dbReference>
<accession>V4AN77</accession>
<protein>
    <recommendedName>
        <fullName evidence="7">Calpain catalytic domain-containing protein</fullName>
    </recommendedName>
</protein>
<evidence type="ECO:0000256" key="4">
    <source>
        <dbReference type="ARBA" id="ARBA00022807"/>
    </source>
</evidence>